<dbReference type="EMBL" id="MU865977">
    <property type="protein sequence ID" value="KAK4444442.1"/>
    <property type="molecule type" value="Genomic_DNA"/>
</dbReference>
<feature type="region of interest" description="Disordered" evidence="1">
    <location>
        <begin position="1"/>
        <end position="130"/>
    </location>
</feature>
<keyword evidence="2" id="KW-0812">Transmembrane</keyword>
<dbReference type="Proteomes" id="UP001321760">
    <property type="component" value="Unassembled WGS sequence"/>
</dbReference>
<keyword evidence="2" id="KW-0472">Membrane</keyword>
<organism evidence="3 4">
    <name type="scientific">Podospora aff. communis PSN243</name>
    <dbReference type="NCBI Taxonomy" id="3040156"/>
    <lineage>
        <taxon>Eukaryota</taxon>
        <taxon>Fungi</taxon>
        <taxon>Dikarya</taxon>
        <taxon>Ascomycota</taxon>
        <taxon>Pezizomycotina</taxon>
        <taxon>Sordariomycetes</taxon>
        <taxon>Sordariomycetidae</taxon>
        <taxon>Sordariales</taxon>
        <taxon>Podosporaceae</taxon>
        <taxon>Podospora</taxon>
    </lineage>
</organism>
<feature type="compositionally biased region" description="Low complexity" evidence="1">
    <location>
        <begin position="114"/>
        <end position="130"/>
    </location>
</feature>
<feature type="compositionally biased region" description="Polar residues" evidence="1">
    <location>
        <begin position="1"/>
        <end position="19"/>
    </location>
</feature>
<keyword evidence="4" id="KW-1185">Reference proteome</keyword>
<name>A0AAV9GAM0_9PEZI</name>
<evidence type="ECO:0000313" key="3">
    <source>
        <dbReference type="EMBL" id="KAK4444442.1"/>
    </source>
</evidence>
<dbReference type="AlphaFoldDB" id="A0AAV9GAM0"/>
<evidence type="ECO:0000256" key="2">
    <source>
        <dbReference type="SAM" id="Phobius"/>
    </source>
</evidence>
<reference evidence="3" key="2">
    <citation type="submission" date="2023-05" db="EMBL/GenBank/DDBJ databases">
        <authorList>
            <consortium name="Lawrence Berkeley National Laboratory"/>
            <person name="Steindorff A."/>
            <person name="Hensen N."/>
            <person name="Bonometti L."/>
            <person name="Westerberg I."/>
            <person name="Brannstrom I.O."/>
            <person name="Guillou S."/>
            <person name="Cros-Aarteil S."/>
            <person name="Calhoun S."/>
            <person name="Haridas S."/>
            <person name="Kuo A."/>
            <person name="Mondo S."/>
            <person name="Pangilinan J."/>
            <person name="Riley R."/>
            <person name="Labutti K."/>
            <person name="Andreopoulos B."/>
            <person name="Lipzen A."/>
            <person name="Chen C."/>
            <person name="Yanf M."/>
            <person name="Daum C."/>
            <person name="Ng V."/>
            <person name="Clum A."/>
            <person name="Ohm R."/>
            <person name="Martin F."/>
            <person name="Silar P."/>
            <person name="Natvig D."/>
            <person name="Lalanne C."/>
            <person name="Gautier V."/>
            <person name="Ament-Velasquez S.L."/>
            <person name="Kruys A."/>
            <person name="Hutchinson M.I."/>
            <person name="Powell A.J."/>
            <person name="Barry K."/>
            <person name="Miller A.N."/>
            <person name="Grigoriev I.V."/>
            <person name="Debuchy R."/>
            <person name="Gladieux P."/>
            <person name="Thoren M.H."/>
            <person name="Johannesson H."/>
        </authorList>
    </citation>
    <scope>NUCLEOTIDE SEQUENCE</scope>
    <source>
        <strain evidence="3">PSN243</strain>
    </source>
</reference>
<feature type="transmembrane region" description="Helical" evidence="2">
    <location>
        <begin position="143"/>
        <end position="164"/>
    </location>
</feature>
<keyword evidence="2" id="KW-1133">Transmembrane helix</keyword>
<reference evidence="3" key="1">
    <citation type="journal article" date="2023" name="Mol. Phylogenet. Evol.">
        <title>Genome-scale phylogeny and comparative genomics of the fungal order Sordariales.</title>
        <authorList>
            <person name="Hensen N."/>
            <person name="Bonometti L."/>
            <person name="Westerberg I."/>
            <person name="Brannstrom I.O."/>
            <person name="Guillou S."/>
            <person name="Cros-Aarteil S."/>
            <person name="Calhoun S."/>
            <person name="Haridas S."/>
            <person name="Kuo A."/>
            <person name="Mondo S."/>
            <person name="Pangilinan J."/>
            <person name="Riley R."/>
            <person name="LaButti K."/>
            <person name="Andreopoulos B."/>
            <person name="Lipzen A."/>
            <person name="Chen C."/>
            <person name="Yan M."/>
            <person name="Daum C."/>
            <person name="Ng V."/>
            <person name="Clum A."/>
            <person name="Steindorff A."/>
            <person name="Ohm R.A."/>
            <person name="Martin F."/>
            <person name="Silar P."/>
            <person name="Natvig D.O."/>
            <person name="Lalanne C."/>
            <person name="Gautier V."/>
            <person name="Ament-Velasquez S.L."/>
            <person name="Kruys A."/>
            <person name="Hutchinson M.I."/>
            <person name="Powell A.J."/>
            <person name="Barry K."/>
            <person name="Miller A.N."/>
            <person name="Grigoriev I.V."/>
            <person name="Debuchy R."/>
            <person name="Gladieux P."/>
            <person name="Hiltunen Thoren M."/>
            <person name="Johannesson H."/>
        </authorList>
    </citation>
    <scope>NUCLEOTIDE SEQUENCE</scope>
    <source>
        <strain evidence="3">PSN243</strain>
    </source>
</reference>
<accession>A0AAV9GAM0</accession>
<gene>
    <name evidence="3" type="ORF">QBC34DRAFT_184425</name>
</gene>
<evidence type="ECO:0000313" key="4">
    <source>
        <dbReference type="Proteomes" id="UP001321760"/>
    </source>
</evidence>
<protein>
    <submittedName>
        <fullName evidence="3">Uncharacterized protein</fullName>
    </submittedName>
</protein>
<feature type="compositionally biased region" description="Basic and acidic residues" evidence="1">
    <location>
        <begin position="98"/>
        <end position="113"/>
    </location>
</feature>
<sequence>MKQSSPQHDWNQTPAMTPSDTERHTSDGAVQGDTGTALGREGRPSMELGENTLPTKTQEERCRDVVQPRNSQTQAERSSPQLKELDPNNVPQPTYFGNDEKTDHLRCPEDKSTSHTAAASSQPSTSVSTSLLHPHSRSRWIRALLQTADLLSLLYIYTFTLVFVNNRKRPNSTWTTRLPLMQHLPQSYLHPDLPLNILQTTTWALILIFNKLRGGARYGLYCGRVFAVICLLLGLFFGLDTFIDAAMISSFLNLVVAKAIDLVIERRNPPAGVVSSVSEEDLNKAC</sequence>
<feature type="transmembrane region" description="Helical" evidence="2">
    <location>
        <begin position="221"/>
        <end position="239"/>
    </location>
</feature>
<proteinExistence type="predicted"/>
<feature type="compositionally biased region" description="Polar residues" evidence="1">
    <location>
        <begin position="68"/>
        <end position="81"/>
    </location>
</feature>
<evidence type="ECO:0000256" key="1">
    <source>
        <dbReference type="SAM" id="MobiDB-lite"/>
    </source>
</evidence>
<feature type="compositionally biased region" description="Basic and acidic residues" evidence="1">
    <location>
        <begin position="57"/>
        <end position="66"/>
    </location>
</feature>
<comment type="caution">
    <text evidence="3">The sequence shown here is derived from an EMBL/GenBank/DDBJ whole genome shotgun (WGS) entry which is preliminary data.</text>
</comment>